<protein>
    <submittedName>
        <fullName evidence="1">Uncharacterized protein</fullName>
    </submittedName>
</protein>
<organism evidence="1 2">
    <name type="scientific">Eretmocerus hayati</name>
    <dbReference type="NCBI Taxonomy" id="131215"/>
    <lineage>
        <taxon>Eukaryota</taxon>
        <taxon>Metazoa</taxon>
        <taxon>Ecdysozoa</taxon>
        <taxon>Arthropoda</taxon>
        <taxon>Hexapoda</taxon>
        <taxon>Insecta</taxon>
        <taxon>Pterygota</taxon>
        <taxon>Neoptera</taxon>
        <taxon>Endopterygota</taxon>
        <taxon>Hymenoptera</taxon>
        <taxon>Apocrita</taxon>
        <taxon>Proctotrupomorpha</taxon>
        <taxon>Chalcidoidea</taxon>
        <taxon>Aphelinidae</taxon>
        <taxon>Aphelininae</taxon>
        <taxon>Eretmocerus</taxon>
    </lineage>
</organism>
<proteinExistence type="predicted"/>
<sequence length="578" mass="66392">MVVDSRKFLAKSEEKTMGVDSRKSSTKSDEIRKKGNNLFRLNNRDDDRMVLSLYTESIAYAPLGSEELAQAYSNRSALWLYLHKYDLSLLDIERALKITKSSNLVSKLSARKEKCLNNVVPSEVKESQSPPQLPNISTSEHVHFKTDSVVMNWSKTYGRHFIASRDIEPGEIIMCEKSPYASVDVDQMYLVCAHCLAFAWSGIPCDTCVLTIYCSEECKKEAWSEYHDIMCALFSNDCFSERLLQYKYMHEKLNPDYNSLASSVFMILVRMIIIMIKREGLDTIMKAASEIDNINDDSSPRLPLETMNCSDFEFVYNLTSTREQLHEGVLDLIPLLMVAFKNLSNIGCENSLNEMIPQMESVADNLYKICESNSFQFSVHDCLCKDSDGNFCISTRGGFFSPCGSFFNHSCDNNVNRIFVPGPRVMFFANRSIKQGEQLFINYGYSSSIAKNLRQRMLARSYSFTCQCTACIEDWPVRLSDGVTPGAKLMDSKLVEMLGEYATNFFKERMVYNEILYDASIEMLKFIYENSRGKEASDHAYYYERYLTLHLSQLYGENIDLQHTRSVRMMLEQHSRLY</sequence>
<dbReference type="Proteomes" id="UP001239111">
    <property type="component" value="Chromosome 2"/>
</dbReference>
<dbReference type="EMBL" id="CM056742">
    <property type="protein sequence ID" value="KAJ8679805.1"/>
    <property type="molecule type" value="Genomic_DNA"/>
</dbReference>
<evidence type="ECO:0000313" key="2">
    <source>
        <dbReference type="Proteomes" id="UP001239111"/>
    </source>
</evidence>
<reference evidence="1" key="1">
    <citation type="submission" date="2023-04" db="EMBL/GenBank/DDBJ databases">
        <title>A chromosome-level genome assembly of the parasitoid wasp Eretmocerus hayati.</title>
        <authorList>
            <person name="Zhong Y."/>
            <person name="Liu S."/>
            <person name="Liu Y."/>
        </authorList>
    </citation>
    <scope>NUCLEOTIDE SEQUENCE</scope>
    <source>
        <strain evidence="1">ZJU_SS_LIU_2023</strain>
    </source>
</reference>
<gene>
    <name evidence="1" type="ORF">QAD02_015592</name>
</gene>
<evidence type="ECO:0000313" key="1">
    <source>
        <dbReference type="EMBL" id="KAJ8679805.1"/>
    </source>
</evidence>
<keyword evidence="2" id="KW-1185">Reference proteome</keyword>
<comment type="caution">
    <text evidence="1">The sequence shown here is derived from an EMBL/GenBank/DDBJ whole genome shotgun (WGS) entry which is preliminary data.</text>
</comment>
<accession>A0ACC2P8S9</accession>
<name>A0ACC2P8S9_9HYME</name>